<organism evidence="2 3">
    <name type="scientific">Candidatus Kerfeldbacteria bacterium CG15_BIG_FIL_POST_REV_8_21_14_020_45_12</name>
    <dbReference type="NCBI Taxonomy" id="2014247"/>
    <lineage>
        <taxon>Bacteria</taxon>
        <taxon>Candidatus Kerfeldiibacteriota</taxon>
    </lineage>
</organism>
<evidence type="ECO:0000313" key="2">
    <source>
        <dbReference type="EMBL" id="PIW36662.1"/>
    </source>
</evidence>
<dbReference type="AlphaFoldDB" id="A0A2M7H347"/>
<reference evidence="2 3" key="1">
    <citation type="submission" date="2017-09" db="EMBL/GenBank/DDBJ databases">
        <title>Depth-based differentiation of microbial function through sediment-hosted aquifers and enrichment of novel symbionts in the deep terrestrial subsurface.</title>
        <authorList>
            <person name="Probst A.J."/>
            <person name="Ladd B."/>
            <person name="Jarett J.K."/>
            <person name="Geller-Mcgrath D.E."/>
            <person name="Sieber C.M."/>
            <person name="Emerson J.B."/>
            <person name="Anantharaman K."/>
            <person name="Thomas B.C."/>
            <person name="Malmstrom R."/>
            <person name="Stieglmeier M."/>
            <person name="Klingl A."/>
            <person name="Woyke T."/>
            <person name="Ryan C.M."/>
            <person name="Banfield J.F."/>
        </authorList>
    </citation>
    <scope>NUCLEOTIDE SEQUENCE [LARGE SCALE GENOMIC DNA]</scope>
    <source>
        <strain evidence="2">CG15_BIG_FIL_POST_REV_8_21_14_020_45_12</strain>
    </source>
</reference>
<dbReference type="EMBL" id="PFGC01000043">
    <property type="protein sequence ID" value="PIW36662.1"/>
    <property type="molecule type" value="Genomic_DNA"/>
</dbReference>
<gene>
    <name evidence="2" type="ORF">COW24_04180</name>
</gene>
<evidence type="ECO:0000313" key="3">
    <source>
        <dbReference type="Proteomes" id="UP000230292"/>
    </source>
</evidence>
<comment type="caution">
    <text evidence="2">The sequence shown here is derived from an EMBL/GenBank/DDBJ whole genome shotgun (WGS) entry which is preliminary data.</text>
</comment>
<protein>
    <submittedName>
        <fullName evidence="2">Uncharacterized protein</fullName>
    </submittedName>
</protein>
<keyword evidence="1" id="KW-0812">Transmembrane</keyword>
<accession>A0A2M7H347</accession>
<dbReference type="Proteomes" id="UP000230292">
    <property type="component" value="Unassembled WGS sequence"/>
</dbReference>
<evidence type="ECO:0000256" key="1">
    <source>
        <dbReference type="SAM" id="Phobius"/>
    </source>
</evidence>
<keyword evidence="1" id="KW-0472">Membrane</keyword>
<name>A0A2M7H347_9BACT</name>
<keyword evidence="1" id="KW-1133">Transmembrane helix</keyword>
<sequence>MIKQNPTQSGYIILMSVLVIGAVGTAVSTSLLLLGVGSALTSLDQQRTTQARALANACAEEALERLRLDTGYNGGETITFDTGTCSLGVIGGSGDTNRTIEATGNVDSVVRRVYVEVASVGPPTDLTSWQEVDDF</sequence>
<feature type="transmembrane region" description="Helical" evidence="1">
    <location>
        <begin position="12"/>
        <end position="40"/>
    </location>
</feature>
<proteinExistence type="predicted"/>